<organism evidence="10 11">
    <name type="scientific">Diaporthe vaccinii</name>
    <dbReference type="NCBI Taxonomy" id="105482"/>
    <lineage>
        <taxon>Eukaryota</taxon>
        <taxon>Fungi</taxon>
        <taxon>Dikarya</taxon>
        <taxon>Ascomycota</taxon>
        <taxon>Pezizomycotina</taxon>
        <taxon>Sordariomycetes</taxon>
        <taxon>Sordariomycetidae</taxon>
        <taxon>Diaporthales</taxon>
        <taxon>Diaporthaceae</taxon>
        <taxon>Diaporthe</taxon>
        <taxon>Diaporthe eres species complex</taxon>
    </lineage>
</organism>
<evidence type="ECO:0000313" key="11">
    <source>
        <dbReference type="Proteomes" id="UP001600888"/>
    </source>
</evidence>
<dbReference type="PROSITE" id="PS00216">
    <property type="entry name" value="SUGAR_TRANSPORT_1"/>
    <property type="match status" value="1"/>
</dbReference>
<feature type="transmembrane region" description="Helical" evidence="8">
    <location>
        <begin position="355"/>
        <end position="374"/>
    </location>
</feature>
<dbReference type="Gene3D" id="1.20.1250.20">
    <property type="entry name" value="MFS general substrate transporter like domains"/>
    <property type="match status" value="1"/>
</dbReference>
<gene>
    <name evidence="10" type="ORF">FJTKL_04309</name>
</gene>
<dbReference type="NCBIfam" id="TIGR00879">
    <property type="entry name" value="SP"/>
    <property type="match status" value="1"/>
</dbReference>
<evidence type="ECO:0000256" key="3">
    <source>
        <dbReference type="ARBA" id="ARBA00022448"/>
    </source>
</evidence>
<feature type="transmembrane region" description="Helical" evidence="8">
    <location>
        <begin position="324"/>
        <end position="343"/>
    </location>
</feature>
<comment type="caution">
    <text evidence="10">The sequence shown here is derived from an EMBL/GenBank/DDBJ whole genome shotgun (WGS) entry which is preliminary data.</text>
</comment>
<evidence type="ECO:0000313" key="10">
    <source>
        <dbReference type="EMBL" id="KAL2288233.1"/>
    </source>
</evidence>
<feature type="transmembrane region" description="Helical" evidence="8">
    <location>
        <begin position="132"/>
        <end position="149"/>
    </location>
</feature>
<feature type="transmembrane region" description="Helical" evidence="8">
    <location>
        <begin position="30"/>
        <end position="52"/>
    </location>
</feature>
<dbReference type="PROSITE" id="PS50850">
    <property type="entry name" value="MFS"/>
    <property type="match status" value="1"/>
</dbReference>
<name>A0ABR4F0K9_9PEZI</name>
<reference evidence="10 11" key="1">
    <citation type="submission" date="2024-03" db="EMBL/GenBank/DDBJ databases">
        <title>A high-quality draft genome sequence of Diaporthe vaccinii, a causative agent of upright dieback and viscid rot disease in cranberry plants.</title>
        <authorList>
            <person name="Sarrasin M."/>
            <person name="Lang B.F."/>
            <person name="Burger G."/>
        </authorList>
    </citation>
    <scope>NUCLEOTIDE SEQUENCE [LARGE SCALE GENOMIC DNA]</scope>
    <source>
        <strain evidence="10 11">IS7</strain>
    </source>
</reference>
<feature type="transmembrane region" description="Helical" evidence="8">
    <location>
        <begin position="161"/>
        <end position="181"/>
    </location>
</feature>
<evidence type="ECO:0000256" key="6">
    <source>
        <dbReference type="ARBA" id="ARBA00023136"/>
    </source>
</evidence>
<comment type="similarity">
    <text evidence="2 7">Belongs to the major facilitator superfamily. Sugar transporter (TC 2.A.1.1) family.</text>
</comment>
<evidence type="ECO:0000259" key="9">
    <source>
        <dbReference type="PROSITE" id="PS50850"/>
    </source>
</evidence>
<feature type="transmembrane region" description="Helical" evidence="8">
    <location>
        <begin position="288"/>
        <end position="312"/>
    </location>
</feature>
<dbReference type="InterPro" id="IPR036259">
    <property type="entry name" value="MFS_trans_sf"/>
</dbReference>
<dbReference type="SUPFAM" id="SSF103473">
    <property type="entry name" value="MFS general substrate transporter"/>
    <property type="match status" value="1"/>
</dbReference>
<keyword evidence="11" id="KW-1185">Reference proteome</keyword>
<evidence type="ECO:0000256" key="5">
    <source>
        <dbReference type="ARBA" id="ARBA00022989"/>
    </source>
</evidence>
<feature type="domain" description="Major facilitator superfamily (MFS) profile" evidence="9">
    <location>
        <begin position="34"/>
        <end position="476"/>
    </location>
</feature>
<feature type="transmembrane region" description="Helical" evidence="8">
    <location>
        <begin position="103"/>
        <end position="126"/>
    </location>
</feature>
<accession>A0ABR4F0K9</accession>
<keyword evidence="5 8" id="KW-1133">Transmembrane helix</keyword>
<dbReference type="InterPro" id="IPR005828">
    <property type="entry name" value="MFS_sugar_transport-like"/>
</dbReference>
<feature type="transmembrane region" description="Helical" evidence="8">
    <location>
        <begin position="452"/>
        <end position="473"/>
    </location>
</feature>
<keyword evidence="3 7" id="KW-0813">Transport</keyword>
<keyword evidence="4 8" id="KW-0812">Transmembrane</keyword>
<dbReference type="Pfam" id="PF00083">
    <property type="entry name" value="Sugar_tr"/>
    <property type="match status" value="1"/>
</dbReference>
<dbReference type="Proteomes" id="UP001600888">
    <property type="component" value="Unassembled WGS sequence"/>
</dbReference>
<feature type="transmembrane region" description="Helical" evidence="8">
    <location>
        <begin position="72"/>
        <end position="91"/>
    </location>
</feature>
<dbReference type="EMBL" id="JBAWTH010000017">
    <property type="protein sequence ID" value="KAL2288233.1"/>
    <property type="molecule type" value="Genomic_DNA"/>
</dbReference>
<comment type="subcellular location">
    <subcellularLocation>
        <location evidence="1">Membrane</location>
        <topology evidence="1">Multi-pass membrane protein</topology>
    </subcellularLocation>
</comment>
<protein>
    <recommendedName>
        <fullName evidence="9">Major facilitator superfamily (MFS) profile domain-containing protein</fullName>
    </recommendedName>
</protein>
<dbReference type="InterPro" id="IPR003663">
    <property type="entry name" value="Sugar/inositol_transpt"/>
</dbReference>
<evidence type="ECO:0000256" key="2">
    <source>
        <dbReference type="ARBA" id="ARBA00010992"/>
    </source>
</evidence>
<dbReference type="InterPro" id="IPR005829">
    <property type="entry name" value="Sugar_transporter_CS"/>
</dbReference>
<feature type="transmembrane region" description="Helical" evidence="8">
    <location>
        <begin position="193"/>
        <end position="214"/>
    </location>
</feature>
<dbReference type="PANTHER" id="PTHR48022:SF2">
    <property type="entry name" value="PLASTIDIC GLUCOSE TRANSPORTER 4"/>
    <property type="match status" value="1"/>
</dbReference>
<evidence type="ECO:0000256" key="1">
    <source>
        <dbReference type="ARBA" id="ARBA00004141"/>
    </source>
</evidence>
<evidence type="ECO:0000256" key="8">
    <source>
        <dbReference type="SAM" id="Phobius"/>
    </source>
</evidence>
<proteinExistence type="inferred from homology"/>
<dbReference type="InterPro" id="IPR020846">
    <property type="entry name" value="MFS_dom"/>
</dbReference>
<evidence type="ECO:0000256" key="4">
    <source>
        <dbReference type="ARBA" id="ARBA00022692"/>
    </source>
</evidence>
<evidence type="ECO:0000256" key="7">
    <source>
        <dbReference type="RuleBase" id="RU003346"/>
    </source>
</evidence>
<keyword evidence="6 8" id="KW-0472">Membrane</keyword>
<dbReference type="PRINTS" id="PR00171">
    <property type="entry name" value="SUGRTRNSPORT"/>
</dbReference>
<feature type="transmembrane region" description="Helical" evidence="8">
    <location>
        <begin position="386"/>
        <end position="405"/>
    </location>
</feature>
<sequence length="526" mass="56626">MVCFPSVRNQCIVYLLRSTGKMQIFKPWPLYVRASFITSFIAMLFGLDTGTIGSVTTMPAFEVTMGPISSTIRGVIVSSILLPGALAALVAGILADRHGRKRLVILGAVIYGVGAAIECGSVALAMFIVGRLIKGVGQGLFLSTVYVQVSEISPARTRGTMTALPQFLIVCGLVTGFFMSYGTAGIKGSSASWRLPLGVASFLAFAFAAMNIFTPASPRWLLAKGRVEQARTIIAALGLDEAEQDQLLAMSSSALEHSPDESFLESLVHTFKDFGEAFSAPVRARTAFGCFIMAFQQFSGIDGILYYAPILFSQAGLSGEKANFLASGVSSLVILATTIPASIWADRWGRRTSSIIGGALITVLMVLMGTMYAANLVHGSHGAGRWVVIVSIYLFAVVYNGTWAIGFRTFLVESLPRKTRSSASSLGQCSNWVANYIVALTTPVMIDRSSFAAYYFFAGCTFICTVVCTLYMFETKGHTLEVIEQRYLDEKANSTGRRTFEGFKLKPVTRVSRCPSVSRPSSADVA</sequence>
<dbReference type="InterPro" id="IPR050360">
    <property type="entry name" value="MFS_Sugar_Transporters"/>
</dbReference>
<dbReference type="PANTHER" id="PTHR48022">
    <property type="entry name" value="PLASTIDIC GLUCOSE TRANSPORTER 4"/>
    <property type="match status" value="1"/>
</dbReference>